<dbReference type="Pfam" id="PF01594">
    <property type="entry name" value="AI-2E_transport"/>
    <property type="match status" value="1"/>
</dbReference>
<keyword evidence="6 8" id="KW-1133">Transmembrane helix</keyword>
<feature type="transmembrane region" description="Helical" evidence="8">
    <location>
        <begin position="141"/>
        <end position="167"/>
    </location>
</feature>
<evidence type="ECO:0000313" key="10">
    <source>
        <dbReference type="Proteomes" id="UP000198728"/>
    </source>
</evidence>
<accession>A0A1I1JEB3</accession>
<feature type="transmembrane region" description="Helical" evidence="8">
    <location>
        <begin position="12"/>
        <end position="43"/>
    </location>
</feature>
<evidence type="ECO:0000256" key="1">
    <source>
        <dbReference type="ARBA" id="ARBA00004651"/>
    </source>
</evidence>
<dbReference type="PANTHER" id="PTHR21716">
    <property type="entry name" value="TRANSMEMBRANE PROTEIN"/>
    <property type="match status" value="1"/>
</dbReference>
<evidence type="ECO:0000256" key="6">
    <source>
        <dbReference type="ARBA" id="ARBA00022989"/>
    </source>
</evidence>
<evidence type="ECO:0000313" key="9">
    <source>
        <dbReference type="EMBL" id="SFC46897.1"/>
    </source>
</evidence>
<dbReference type="InterPro" id="IPR002549">
    <property type="entry name" value="AI-2E-like"/>
</dbReference>
<feature type="transmembrane region" description="Helical" evidence="8">
    <location>
        <begin position="208"/>
        <end position="235"/>
    </location>
</feature>
<keyword evidence="10" id="KW-1185">Reference proteome</keyword>
<dbReference type="PANTHER" id="PTHR21716:SF53">
    <property type="entry name" value="PERMEASE PERM-RELATED"/>
    <property type="match status" value="1"/>
</dbReference>
<keyword evidence="3" id="KW-0813">Transport</keyword>
<comment type="subcellular location">
    <subcellularLocation>
        <location evidence="1">Cell membrane</location>
        <topology evidence="1">Multi-pass membrane protein</topology>
    </subcellularLocation>
</comment>
<evidence type="ECO:0000256" key="4">
    <source>
        <dbReference type="ARBA" id="ARBA00022475"/>
    </source>
</evidence>
<evidence type="ECO:0000256" key="2">
    <source>
        <dbReference type="ARBA" id="ARBA00009773"/>
    </source>
</evidence>
<evidence type="ECO:0000256" key="7">
    <source>
        <dbReference type="ARBA" id="ARBA00023136"/>
    </source>
</evidence>
<dbReference type="AlphaFoldDB" id="A0A1I1JEB3"/>
<feature type="transmembrane region" description="Helical" evidence="8">
    <location>
        <begin position="266"/>
        <end position="282"/>
    </location>
</feature>
<dbReference type="STRING" id="441112.SAMN04488094_10586"/>
<evidence type="ECO:0000256" key="8">
    <source>
        <dbReference type="SAM" id="Phobius"/>
    </source>
</evidence>
<dbReference type="Proteomes" id="UP000198728">
    <property type="component" value="Unassembled WGS sequence"/>
</dbReference>
<feature type="transmembrane region" description="Helical" evidence="8">
    <location>
        <begin position="302"/>
        <end position="335"/>
    </location>
</feature>
<keyword evidence="7 8" id="KW-0472">Membrane</keyword>
<feature type="transmembrane region" description="Helical" evidence="8">
    <location>
        <begin position="55"/>
        <end position="80"/>
    </location>
</feature>
<dbReference type="EMBL" id="FOLG01000005">
    <property type="protein sequence ID" value="SFC46897.1"/>
    <property type="molecule type" value="Genomic_DNA"/>
</dbReference>
<keyword evidence="4" id="KW-1003">Cell membrane</keyword>
<reference evidence="9 10" key="1">
    <citation type="submission" date="2016-10" db="EMBL/GenBank/DDBJ databases">
        <authorList>
            <person name="de Groot N.N."/>
        </authorList>
    </citation>
    <scope>NUCLEOTIDE SEQUENCE [LARGE SCALE GENOMIC DNA]</scope>
    <source>
        <strain evidence="9 10">DSM 19548</strain>
    </source>
</reference>
<keyword evidence="5 8" id="KW-0812">Transmembrane</keyword>
<name>A0A1I1JEB3_9RHOB</name>
<feature type="transmembrane region" description="Helical" evidence="8">
    <location>
        <begin position="241"/>
        <end position="259"/>
    </location>
</feature>
<dbReference type="OrthoDB" id="5792512at2"/>
<gene>
    <name evidence="9" type="ORF">SAMN04488094_10586</name>
</gene>
<protein>
    <submittedName>
        <fullName evidence="9">Predicted PurR-regulated permease PerM</fullName>
    </submittedName>
</protein>
<comment type="similarity">
    <text evidence="2">Belongs to the autoinducer-2 exporter (AI-2E) (TC 2.A.86) family.</text>
</comment>
<proteinExistence type="inferred from homology"/>
<dbReference type="RefSeq" id="WP_093360653.1">
    <property type="nucleotide sequence ID" value="NZ_FOLG01000005.1"/>
</dbReference>
<evidence type="ECO:0000256" key="3">
    <source>
        <dbReference type="ARBA" id="ARBA00022448"/>
    </source>
</evidence>
<sequence length="374" mass="40464">MSLPVRTQVKVWSAVALAFFVVLWFLGDVLLPFVVGAAIAYLLDPIADWFESHGLSRAISVSIITLGGFLFFFLLFLLVIPTLAEEATALFQTIPELALQFQDFLTARLPSLVDAESMIRRSLASVGSAISSKGTELLQGAFASFSGLVNVLTLLVIVPVVSFYLLLDWDRLVARVDDLLPRDHVDTIRKIAREIDDTLSGFIRGQGLVCLLLGLYYCIGLFLVGLDFGLLVGALAGLLTFIPYVGALVGGILAIGLALFQFWGDWTMIAIVVAIFFSGQFLEGNVLTPKLVGESVGLHPVWLLMALTVFGALFGFVGMLVAVPLSAVIGVIVRFFAEQYKKGKLYRGQAATREEAAAMAHEAAETQDSRAPTV</sequence>
<dbReference type="GO" id="GO:0005886">
    <property type="term" value="C:plasma membrane"/>
    <property type="evidence" value="ECO:0007669"/>
    <property type="project" value="UniProtKB-SubCell"/>
</dbReference>
<organism evidence="9 10">
    <name type="scientific">Tropicimonas isoalkanivorans</name>
    <dbReference type="NCBI Taxonomy" id="441112"/>
    <lineage>
        <taxon>Bacteria</taxon>
        <taxon>Pseudomonadati</taxon>
        <taxon>Pseudomonadota</taxon>
        <taxon>Alphaproteobacteria</taxon>
        <taxon>Rhodobacterales</taxon>
        <taxon>Roseobacteraceae</taxon>
        <taxon>Tropicimonas</taxon>
    </lineage>
</organism>
<evidence type="ECO:0000256" key="5">
    <source>
        <dbReference type="ARBA" id="ARBA00022692"/>
    </source>
</evidence>